<dbReference type="EMBL" id="QPJS01000001">
    <property type="protein sequence ID" value="RCX04805.1"/>
    <property type="molecule type" value="Genomic_DNA"/>
</dbReference>
<dbReference type="InterPro" id="IPR033932">
    <property type="entry name" value="YtcJ-like"/>
</dbReference>
<gene>
    <name evidence="2" type="ORF">DES35_10175</name>
</gene>
<organism evidence="2 3">
    <name type="scientific">Schleiferia thermophila</name>
    <dbReference type="NCBI Taxonomy" id="884107"/>
    <lineage>
        <taxon>Bacteria</taxon>
        <taxon>Pseudomonadati</taxon>
        <taxon>Bacteroidota</taxon>
        <taxon>Flavobacteriia</taxon>
        <taxon>Flavobacteriales</taxon>
        <taxon>Schleiferiaceae</taxon>
        <taxon>Schleiferia</taxon>
    </lineage>
</organism>
<dbReference type="InterPro" id="IPR011059">
    <property type="entry name" value="Metal-dep_hydrolase_composite"/>
</dbReference>
<feature type="domain" description="Amidohydrolase 3" evidence="1">
    <location>
        <begin position="75"/>
        <end position="546"/>
    </location>
</feature>
<evidence type="ECO:0000313" key="2">
    <source>
        <dbReference type="EMBL" id="RCX04805.1"/>
    </source>
</evidence>
<dbReference type="Proteomes" id="UP000253517">
    <property type="component" value="Unassembled WGS sequence"/>
</dbReference>
<dbReference type="AlphaFoldDB" id="A0A369A6L8"/>
<name>A0A369A6L8_9FLAO</name>
<dbReference type="Gene3D" id="3.10.310.70">
    <property type="match status" value="1"/>
</dbReference>
<dbReference type="Gene3D" id="2.30.40.10">
    <property type="entry name" value="Urease, subunit C, domain 1"/>
    <property type="match status" value="1"/>
</dbReference>
<reference evidence="2 3" key="1">
    <citation type="submission" date="2018-07" db="EMBL/GenBank/DDBJ databases">
        <title>Genomic Encyclopedia of Type Strains, Phase IV (KMG-IV): sequencing the most valuable type-strain genomes for metagenomic binning, comparative biology and taxonomic classification.</title>
        <authorList>
            <person name="Goeker M."/>
        </authorList>
    </citation>
    <scope>NUCLEOTIDE SEQUENCE [LARGE SCALE GENOMIC DNA]</scope>
    <source>
        <strain evidence="2 3">DSM 21410</strain>
    </source>
</reference>
<dbReference type="InterPro" id="IPR013108">
    <property type="entry name" value="Amidohydro_3"/>
</dbReference>
<dbReference type="GO" id="GO:0016810">
    <property type="term" value="F:hydrolase activity, acting on carbon-nitrogen (but not peptide) bonds"/>
    <property type="evidence" value="ECO:0007669"/>
    <property type="project" value="InterPro"/>
</dbReference>
<dbReference type="RefSeq" id="WP_051889456.1">
    <property type="nucleotide sequence ID" value="NZ_BHZF01000001.1"/>
</dbReference>
<dbReference type="Pfam" id="PF07969">
    <property type="entry name" value="Amidohydro_3"/>
    <property type="match status" value="1"/>
</dbReference>
<protein>
    <recommendedName>
        <fullName evidence="1">Amidohydrolase 3 domain-containing protein</fullName>
    </recommendedName>
</protein>
<dbReference type="InterPro" id="IPR032466">
    <property type="entry name" value="Metal_Hydrolase"/>
</dbReference>
<evidence type="ECO:0000313" key="3">
    <source>
        <dbReference type="Proteomes" id="UP000253517"/>
    </source>
</evidence>
<dbReference type="PANTHER" id="PTHR22642:SF2">
    <property type="entry name" value="PROTEIN LONG AFTER FAR-RED 3"/>
    <property type="match status" value="1"/>
</dbReference>
<comment type="caution">
    <text evidence="2">The sequence shown here is derived from an EMBL/GenBank/DDBJ whole genome shotgun (WGS) entry which is preliminary data.</text>
</comment>
<dbReference type="SUPFAM" id="SSF51338">
    <property type="entry name" value="Composite domain of metallo-dependent hydrolases"/>
    <property type="match status" value="1"/>
</dbReference>
<dbReference type="PANTHER" id="PTHR22642">
    <property type="entry name" value="IMIDAZOLONEPROPIONASE"/>
    <property type="match status" value="1"/>
</dbReference>
<evidence type="ECO:0000259" key="1">
    <source>
        <dbReference type="Pfam" id="PF07969"/>
    </source>
</evidence>
<keyword evidence="3" id="KW-1185">Reference proteome</keyword>
<sequence>MHNLLLHWKRFNWLLLVAPLMIACGRKEQAGYILTNAVLISADGQLDGDCVVMAGDTLAAIGWYRELKKYWKAAEVIDVKGSAVMPGWIDAHAHFYGLAVNMLSADLRGCESPEEVVERLMVFHSQNPGPWITGRGWDQNLWADGQYPGVEALDSAFPEVPVYLMRIDGHALWINSAAARQHGITGREQVSGGKIEVRNGRFAGVLVDEAMKLVQIPSPSVGDLLPQLQKAEQELFAAGVTSLTDAGLPRAVIEGLRDLYRSNQLRIGLNILAADDDETFEWLLTHGPIEEGELTVRGMKFYSDGALGSYGACLLKPYTDKPDHYGLLLRSPEYFISRFDKLRSYGLQVATHAIGDSANRLILRIYADLLKGYDQDQLRWRIEHCQVLHPVDIEYFKEFRIIPSVQPTHATSDMTWAPRRLGERLKTAYAYKSLLEAAGLLALGTDFPVEKISPIYTFYAATYRKNENHEPQGGFFGDQAISRLDAIRGMTRWAAYAMHQEHTRGDLRTGMLADLVVLDKNWLTCQAYEIPATRVQMTFKRGKPVYQSDER</sequence>
<dbReference type="Gene3D" id="3.20.20.140">
    <property type="entry name" value="Metal-dependent hydrolases"/>
    <property type="match status" value="1"/>
</dbReference>
<dbReference type="CDD" id="cd01300">
    <property type="entry name" value="YtcJ_like"/>
    <property type="match status" value="1"/>
</dbReference>
<accession>A0A369A6L8</accession>
<dbReference type="SUPFAM" id="SSF51556">
    <property type="entry name" value="Metallo-dependent hydrolases"/>
    <property type="match status" value="1"/>
</dbReference>
<proteinExistence type="predicted"/>